<protein>
    <submittedName>
        <fullName evidence="1">Uncharacterized protein</fullName>
    </submittedName>
</protein>
<evidence type="ECO:0000313" key="2">
    <source>
        <dbReference type="Proteomes" id="UP000027222"/>
    </source>
</evidence>
<accession>A0A067SDH6</accession>
<dbReference type="Proteomes" id="UP000027222">
    <property type="component" value="Unassembled WGS sequence"/>
</dbReference>
<gene>
    <name evidence="1" type="ORF">GALMADRAFT_1362642</name>
</gene>
<evidence type="ECO:0000313" key="1">
    <source>
        <dbReference type="EMBL" id="KDR65819.1"/>
    </source>
</evidence>
<sequence length="174" mass="19669">MNWFYSGANVKSISELDRLVKEVLLADDFNRKHLKGFSATRELRRLDTEDQKSPFTKENGWTTSTVKIPLPCERVKHDSEASAPHCCRNHRLGSSGRTANSFHLTPCRQFWKRTPTSMLERVITEVYNSDVFYGEHVKATQQPPEPGPHLETVIAALMLSSDSTDLANFGDAAF</sequence>
<organism evidence="1 2">
    <name type="scientific">Galerina marginata (strain CBS 339.88)</name>
    <dbReference type="NCBI Taxonomy" id="685588"/>
    <lineage>
        <taxon>Eukaryota</taxon>
        <taxon>Fungi</taxon>
        <taxon>Dikarya</taxon>
        <taxon>Basidiomycota</taxon>
        <taxon>Agaricomycotina</taxon>
        <taxon>Agaricomycetes</taxon>
        <taxon>Agaricomycetidae</taxon>
        <taxon>Agaricales</taxon>
        <taxon>Agaricineae</taxon>
        <taxon>Strophariaceae</taxon>
        <taxon>Galerina</taxon>
    </lineage>
</organism>
<reference evidence="2" key="1">
    <citation type="journal article" date="2014" name="Proc. Natl. Acad. Sci. U.S.A.">
        <title>Extensive sampling of basidiomycete genomes demonstrates inadequacy of the white-rot/brown-rot paradigm for wood decay fungi.</title>
        <authorList>
            <person name="Riley R."/>
            <person name="Salamov A.A."/>
            <person name="Brown D.W."/>
            <person name="Nagy L.G."/>
            <person name="Floudas D."/>
            <person name="Held B.W."/>
            <person name="Levasseur A."/>
            <person name="Lombard V."/>
            <person name="Morin E."/>
            <person name="Otillar R."/>
            <person name="Lindquist E.A."/>
            <person name="Sun H."/>
            <person name="LaButti K.M."/>
            <person name="Schmutz J."/>
            <person name="Jabbour D."/>
            <person name="Luo H."/>
            <person name="Baker S.E."/>
            <person name="Pisabarro A.G."/>
            <person name="Walton J.D."/>
            <person name="Blanchette R.A."/>
            <person name="Henrissat B."/>
            <person name="Martin F."/>
            <person name="Cullen D."/>
            <person name="Hibbett D.S."/>
            <person name="Grigoriev I.V."/>
        </authorList>
    </citation>
    <scope>NUCLEOTIDE SEQUENCE [LARGE SCALE GENOMIC DNA]</scope>
    <source>
        <strain evidence="2">CBS 339.88</strain>
    </source>
</reference>
<name>A0A067SDH6_GALM3</name>
<dbReference type="STRING" id="685588.A0A067SDH6"/>
<dbReference type="HOGENOM" id="CLU_042836_0_0_1"/>
<dbReference type="AlphaFoldDB" id="A0A067SDH6"/>
<proteinExistence type="predicted"/>
<dbReference type="EMBL" id="KL142432">
    <property type="protein sequence ID" value="KDR65819.1"/>
    <property type="molecule type" value="Genomic_DNA"/>
</dbReference>
<keyword evidence="2" id="KW-1185">Reference proteome</keyword>
<dbReference type="OrthoDB" id="3208495at2759"/>